<evidence type="ECO:0000256" key="1">
    <source>
        <dbReference type="SAM" id="MobiDB-lite"/>
    </source>
</evidence>
<gene>
    <name evidence="2" type="ORF">PCOR1329_LOCUS72688</name>
</gene>
<sequence>QVAAQVAALAAQALGGCLRGGLGDGRGGGARAEWAVAMEEVRPPSPRSTWSLAMCCWCAARWAPARPGAARTARRPCGELTRGPRGRAPARAGGRRGHGPGVRRAGERAGRGPAGAAAGRGRAAAAALGQSPGVPAAPRAP</sequence>
<name>A0ABN9X5U5_9DINO</name>
<feature type="region of interest" description="Disordered" evidence="1">
    <location>
        <begin position="68"/>
        <end position="141"/>
    </location>
</feature>
<evidence type="ECO:0000313" key="2">
    <source>
        <dbReference type="EMBL" id="CAK0893321.1"/>
    </source>
</evidence>
<accession>A0ABN9X5U5</accession>
<reference evidence="2" key="1">
    <citation type="submission" date="2023-10" db="EMBL/GenBank/DDBJ databases">
        <authorList>
            <person name="Chen Y."/>
            <person name="Shah S."/>
            <person name="Dougan E. K."/>
            <person name="Thang M."/>
            <person name="Chan C."/>
        </authorList>
    </citation>
    <scope>NUCLEOTIDE SEQUENCE [LARGE SCALE GENOMIC DNA]</scope>
</reference>
<feature type="non-terminal residue" evidence="2">
    <location>
        <position position="1"/>
    </location>
</feature>
<dbReference type="EMBL" id="CAUYUJ010019733">
    <property type="protein sequence ID" value="CAK0893321.1"/>
    <property type="molecule type" value="Genomic_DNA"/>
</dbReference>
<feature type="non-terminal residue" evidence="2">
    <location>
        <position position="141"/>
    </location>
</feature>
<evidence type="ECO:0000313" key="3">
    <source>
        <dbReference type="Proteomes" id="UP001189429"/>
    </source>
</evidence>
<protein>
    <submittedName>
        <fullName evidence="2">Uncharacterized protein</fullName>
    </submittedName>
</protein>
<organism evidence="2 3">
    <name type="scientific">Prorocentrum cordatum</name>
    <dbReference type="NCBI Taxonomy" id="2364126"/>
    <lineage>
        <taxon>Eukaryota</taxon>
        <taxon>Sar</taxon>
        <taxon>Alveolata</taxon>
        <taxon>Dinophyceae</taxon>
        <taxon>Prorocentrales</taxon>
        <taxon>Prorocentraceae</taxon>
        <taxon>Prorocentrum</taxon>
    </lineage>
</organism>
<dbReference type="Proteomes" id="UP001189429">
    <property type="component" value="Unassembled WGS sequence"/>
</dbReference>
<feature type="compositionally biased region" description="Low complexity" evidence="1">
    <location>
        <begin position="114"/>
        <end position="127"/>
    </location>
</feature>
<comment type="caution">
    <text evidence="2">The sequence shown here is derived from an EMBL/GenBank/DDBJ whole genome shotgun (WGS) entry which is preliminary data.</text>
</comment>
<proteinExistence type="predicted"/>
<keyword evidence="3" id="KW-1185">Reference proteome</keyword>